<accession>A0ABS1SK39</accession>
<comment type="caution">
    <text evidence="2">The sequence shown here is derived from an EMBL/GenBank/DDBJ whole genome shotgun (WGS) entry which is preliminary data.</text>
</comment>
<keyword evidence="2" id="KW-0378">Hydrolase</keyword>
<dbReference type="Proteomes" id="UP001646141">
    <property type="component" value="Unassembled WGS sequence"/>
</dbReference>
<keyword evidence="1" id="KW-0812">Transmembrane</keyword>
<sequence length="170" mass="18387">MKLSRKRRRELRSLRGDAQELLDQQRVVLSHAGDVLSQAGQQAKLLSDEHLAPRIEGAIDAARPTVDRGVASARRAADSVRRVTTPLVANALARTIRTLDELDSGEAAAQVRGFGERAGYLAPQKKKRRVGGFVALGLGVAAAAGVGYALWQAFRTDDELWVAPEHDSAR</sequence>
<dbReference type="RefSeq" id="WP_202380500.1">
    <property type="nucleotide sequence ID" value="NZ_BAAAMA010000003.1"/>
</dbReference>
<evidence type="ECO:0000256" key="1">
    <source>
        <dbReference type="SAM" id="Phobius"/>
    </source>
</evidence>
<keyword evidence="1" id="KW-0472">Membrane</keyword>
<organism evidence="2 3">
    <name type="scientific">Leucobacter chromiireducens subsp. chromiireducens</name>
    <dbReference type="NCBI Taxonomy" id="660067"/>
    <lineage>
        <taxon>Bacteria</taxon>
        <taxon>Bacillati</taxon>
        <taxon>Actinomycetota</taxon>
        <taxon>Actinomycetes</taxon>
        <taxon>Micrococcales</taxon>
        <taxon>Microbacteriaceae</taxon>
        <taxon>Leucobacter</taxon>
    </lineage>
</organism>
<dbReference type="GO" id="GO:0004386">
    <property type="term" value="F:helicase activity"/>
    <property type="evidence" value="ECO:0007669"/>
    <property type="project" value="UniProtKB-KW"/>
</dbReference>
<reference evidence="2 3" key="1">
    <citation type="submission" date="2018-09" db="EMBL/GenBank/DDBJ databases">
        <title>Comparative genomics of Leucobacter spp.</title>
        <authorList>
            <person name="Reis A.C."/>
            <person name="Kolvenbach B.A."/>
            <person name="Corvini P.F.X."/>
            <person name="Nunes O.C."/>
        </authorList>
    </citation>
    <scope>NUCLEOTIDE SEQUENCE [LARGE SCALE GENOMIC DNA]</scope>
    <source>
        <strain evidence="2 3">L-1</strain>
    </source>
</reference>
<evidence type="ECO:0000313" key="3">
    <source>
        <dbReference type="Proteomes" id="UP001646141"/>
    </source>
</evidence>
<keyword evidence="1" id="KW-1133">Transmembrane helix</keyword>
<name>A0ABS1SK39_9MICO</name>
<keyword evidence="3" id="KW-1185">Reference proteome</keyword>
<protein>
    <submittedName>
        <fullName evidence="2">DNA/RNA helicase</fullName>
    </submittedName>
</protein>
<keyword evidence="2" id="KW-0547">Nucleotide-binding</keyword>
<gene>
    <name evidence="2" type="ORF">D3226_00525</name>
</gene>
<dbReference type="EMBL" id="QYAD01000001">
    <property type="protein sequence ID" value="MBL3688448.1"/>
    <property type="molecule type" value="Genomic_DNA"/>
</dbReference>
<evidence type="ECO:0000313" key="2">
    <source>
        <dbReference type="EMBL" id="MBL3688448.1"/>
    </source>
</evidence>
<keyword evidence="2" id="KW-0347">Helicase</keyword>
<keyword evidence="2" id="KW-0067">ATP-binding</keyword>
<feature type="transmembrane region" description="Helical" evidence="1">
    <location>
        <begin position="130"/>
        <end position="151"/>
    </location>
</feature>
<proteinExistence type="predicted"/>